<dbReference type="InterPro" id="IPR009836">
    <property type="entry name" value="GRDP-like"/>
</dbReference>
<dbReference type="AlphaFoldDB" id="A0A0B2SAY2"/>
<dbReference type="PANTHER" id="PTHR34365:SF2">
    <property type="entry name" value="ENOLASE (DUF1399)"/>
    <property type="match status" value="1"/>
</dbReference>
<evidence type="ECO:0000313" key="1">
    <source>
        <dbReference type="EMBL" id="KHN42255.1"/>
    </source>
</evidence>
<organism evidence="1">
    <name type="scientific">Glycine soja</name>
    <name type="common">Wild soybean</name>
    <dbReference type="NCBI Taxonomy" id="3848"/>
    <lineage>
        <taxon>Eukaryota</taxon>
        <taxon>Viridiplantae</taxon>
        <taxon>Streptophyta</taxon>
        <taxon>Embryophyta</taxon>
        <taxon>Tracheophyta</taxon>
        <taxon>Spermatophyta</taxon>
        <taxon>Magnoliopsida</taxon>
        <taxon>eudicotyledons</taxon>
        <taxon>Gunneridae</taxon>
        <taxon>Pentapetalae</taxon>
        <taxon>rosids</taxon>
        <taxon>fabids</taxon>
        <taxon>Fabales</taxon>
        <taxon>Fabaceae</taxon>
        <taxon>Papilionoideae</taxon>
        <taxon>50 kb inversion clade</taxon>
        <taxon>NPAAA clade</taxon>
        <taxon>indigoferoid/millettioid clade</taxon>
        <taxon>Phaseoleae</taxon>
        <taxon>Glycine</taxon>
        <taxon>Glycine subgen. Soja</taxon>
    </lineage>
</organism>
<dbReference type="EMBL" id="KN644553">
    <property type="protein sequence ID" value="KHN42255.1"/>
    <property type="molecule type" value="Genomic_DNA"/>
</dbReference>
<dbReference type="Pfam" id="PF07173">
    <property type="entry name" value="GRDP-like"/>
    <property type="match status" value="1"/>
</dbReference>
<reference evidence="1" key="1">
    <citation type="submission" date="2014-07" db="EMBL/GenBank/DDBJ databases">
        <title>Identification of a novel salt tolerance gene in wild soybean by whole-genome sequencing.</title>
        <authorList>
            <person name="Lam H.-M."/>
            <person name="Qi X."/>
            <person name="Li M.-W."/>
            <person name="Liu X."/>
            <person name="Xie M."/>
            <person name="Ni M."/>
            <person name="Xu X."/>
        </authorList>
    </citation>
    <scope>NUCLEOTIDE SEQUENCE [LARGE SCALE GENOMIC DNA]</scope>
    <source>
        <tissue evidence="1">Root</tissue>
    </source>
</reference>
<dbReference type="Proteomes" id="UP000053555">
    <property type="component" value="Unassembled WGS sequence"/>
</dbReference>
<sequence>MFVEPYRSEVVYLIVARQRYKAFLFMLLRFARDFSSRLVPTSDILLMWLTHQSYPTVYCEDLKALAIEGDLEKVATLSEKVKEKQFEETKKLWDRVFNQPYEIDGGEVPLMLEDVISIKSPIYWEDSGTSFLILCMKLFFQVNKRCLDLLPYH</sequence>
<gene>
    <name evidence="1" type="ORF">glysoja_044286</name>
</gene>
<proteinExistence type="predicted"/>
<accession>A0A0B2SAY2</accession>
<name>A0A0B2SAY2_GLYSO</name>
<protein>
    <submittedName>
        <fullName evidence="1">Uncharacterized protein</fullName>
    </submittedName>
</protein>
<dbReference type="PANTHER" id="PTHR34365">
    <property type="entry name" value="ENOLASE (DUF1399)"/>
    <property type="match status" value="1"/>
</dbReference>